<accession>A8ZT09</accession>
<dbReference type="STRING" id="96561.Dole_0363"/>
<dbReference type="InterPro" id="IPR022441">
    <property type="entry name" value="Para_beta_helix_rpt-2"/>
</dbReference>
<dbReference type="PANTHER" id="PTHR22990">
    <property type="entry name" value="F-BOX ONLY PROTEIN"/>
    <property type="match status" value="1"/>
</dbReference>
<feature type="signal peptide" evidence="4">
    <location>
        <begin position="1"/>
        <end position="26"/>
    </location>
</feature>
<dbReference type="HOGENOM" id="CLU_313473_0_0_7"/>
<evidence type="ECO:0000313" key="6">
    <source>
        <dbReference type="EMBL" id="ABW66173.1"/>
    </source>
</evidence>
<dbReference type="InterPro" id="IPR012334">
    <property type="entry name" value="Pectin_lyas_fold"/>
</dbReference>
<dbReference type="OrthoDB" id="5485398at2"/>
<evidence type="ECO:0000313" key="7">
    <source>
        <dbReference type="Proteomes" id="UP000008561"/>
    </source>
</evidence>
<keyword evidence="4" id="KW-0732">Signal</keyword>
<name>A8ZT09_DESOH</name>
<dbReference type="Gene3D" id="2.160.20.10">
    <property type="entry name" value="Single-stranded right-handed beta-helix, Pectin lyase-like"/>
    <property type="match status" value="2"/>
</dbReference>
<dbReference type="InterPro" id="IPR039448">
    <property type="entry name" value="Beta_helix"/>
</dbReference>
<keyword evidence="2" id="KW-0677">Repeat</keyword>
<dbReference type="eggNOG" id="COG4733">
    <property type="taxonomic scope" value="Bacteria"/>
</dbReference>
<dbReference type="NCBIfam" id="TIGR03804">
    <property type="entry name" value="para_beta_helix"/>
    <property type="match status" value="1"/>
</dbReference>
<dbReference type="SMART" id="SM00710">
    <property type="entry name" value="PbH1"/>
    <property type="match status" value="13"/>
</dbReference>
<keyword evidence="3" id="KW-0833">Ubl conjugation pathway</keyword>
<dbReference type="InterPro" id="IPR006626">
    <property type="entry name" value="PbH1"/>
</dbReference>
<gene>
    <name evidence="6" type="ordered locus">Dole_0363</name>
</gene>
<feature type="chain" id="PRO_5002731337" evidence="4">
    <location>
        <begin position="27"/>
        <end position="934"/>
    </location>
</feature>
<protein>
    <submittedName>
        <fullName evidence="6">Parallel beta-helix repeat</fullName>
    </submittedName>
</protein>
<comment type="pathway">
    <text evidence="1">Protein modification; protein ubiquitination.</text>
</comment>
<organism evidence="6 7">
    <name type="scientific">Desulfosudis oleivorans (strain DSM 6200 / JCM 39069 / Hxd3)</name>
    <name type="common">Desulfococcus oleovorans</name>
    <dbReference type="NCBI Taxonomy" id="96561"/>
    <lineage>
        <taxon>Bacteria</taxon>
        <taxon>Pseudomonadati</taxon>
        <taxon>Thermodesulfobacteriota</taxon>
        <taxon>Desulfobacteria</taxon>
        <taxon>Desulfobacterales</taxon>
        <taxon>Desulfosudaceae</taxon>
        <taxon>Desulfosudis</taxon>
    </lineage>
</organism>
<dbReference type="InterPro" id="IPR011050">
    <property type="entry name" value="Pectin_lyase_fold/virulence"/>
</dbReference>
<feature type="domain" description="Right handed beta helix" evidence="5">
    <location>
        <begin position="713"/>
        <end position="830"/>
    </location>
</feature>
<dbReference type="Proteomes" id="UP000008561">
    <property type="component" value="Chromosome"/>
</dbReference>
<dbReference type="KEGG" id="dol:Dole_0363"/>
<dbReference type="InterPro" id="IPR051550">
    <property type="entry name" value="SCF-Subunits/Alg-Epimerases"/>
</dbReference>
<dbReference type="AlphaFoldDB" id="A8ZT09"/>
<evidence type="ECO:0000256" key="1">
    <source>
        <dbReference type="ARBA" id="ARBA00004906"/>
    </source>
</evidence>
<evidence type="ECO:0000256" key="4">
    <source>
        <dbReference type="SAM" id="SignalP"/>
    </source>
</evidence>
<evidence type="ECO:0000256" key="2">
    <source>
        <dbReference type="ARBA" id="ARBA00022737"/>
    </source>
</evidence>
<dbReference type="EMBL" id="CP000859">
    <property type="protein sequence ID" value="ABW66173.1"/>
    <property type="molecule type" value="Genomic_DNA"/>
</dbReference>
<reference evidence="6 7" key="1">
    <citation type="submission" date="2007-10" db="EMBL/GenBank/DDBJ databases">
        <title>Complete sequence of Desulfococcus oleovorans Hxd3.</title>
        <authorList>
            <consortium name="US DOE Joint Genome Institute"/>
            <person name="Copeland A."/>
            <person name="Lucas S."/>
            <person name="Lapidus A."/>
            <person name="Barry K."/>
            <person name="Glavina del Rio T."/>
            <person name="Dalin E."/>
            <person name="Tice H."/>
            <person name="Pitluck S."/>
            <person name="Kiss H."/>
            <person name="Brettin T."/>
            <person name="Bruce D."/>
            <person name="Detter J.C."/>
            <person name="Han C."/>
            <person name="Schmutz J."/>
            <person name="Larimer F."/>
            <person name="Land M."/>
            <person name="Hauser L."/>
            <person name="Kyrpides N."/>
            <person name="Kim E."/>
            <person name="Wawrik B."/>
            <person name="Richardson P."/>
        </authorList>
    </citation>
    <scope>NUCLEOTIDE SEQUENCE [LARGE SCALE GENOMIC DNA]</scope>
    <source>
        <strain evidence="7">DSM 6200 / JCM 39069 / Hxd3</strain>
    </source>
</reference>
<sequence>MKRFLNSSLILLMFVFVLGAPAAVCADTTVGGAITSNTTWTAANSPYLVTETIYVYSSARLTIEPGVTVRFDSGTALWIAHYNNDGSNTYRGSLTAEGTSESKIIFTSSSGSASGWQGIIFGPRSDDYVSSNMQYCVIENAGETNELGAQANVHLSYTGSGGAVAFDHVEIKNSGGSGLFSSYSTLNLLNCTLSGNTGHGLYAEYSVIDATDTDAVENGETGYCISVSTGDIDGGNASDNDGHGIMAENGTVATFSNMTMADNAGYGIYTDDFESYLTICHNTFDNNTDYPARISAQSAIYENTFSNSQKTGIEQIGGTVTTRHIRWYLPGSGDAQPYIHSGITAVRSSRYLMIDPGVTVRFKSGAGLEIAHYNSDGSNNYRGGLMVNGSTEQPVMFTAYSGEAGGWRGVILGPRSDDLMTSTVSGLTIEKAGESNSNGVSANLMLYYAGGNNTSFTDCCFNGGTGHGVACDYSSFSWAGGGASDNGENGLFIDSTSFSGSDLTVSGNQAEGVHCQSSSGGITDSTIADNTGYGIFLNASSLTVTGNTISGNGSYAIYYDIAASNPVIQDNTLSNNIDPGIQISGGEMMGNHTLYEQAGEAFYTVNDAHLSVRNARQLTVEPGVTLKFASGLGLWIAHPSNDGSNTYRGSLIAAGTPEARIVFTSATGDEDGWQGIVFGPRSDDVSVSTMQYCVVENAGQTNILGKAANLHLSYTGNGFTFDHIDISGGGTGLYSYFSSIDGDYWYIFNNSDNGSVYESSSGTLTNSIVMNHPDAGVYISNTPLSVENCYIADNGSGLNVVGPSLPTVTGNVISGNSGSGMTAASVAAAVNASGNYWGDATGPYDPSDDSASGGWYNPDGNGDRVSDLVEYFPWTESIADSDGDGIPDFVEAILGTDTADTDNDDSAETSLIPQGGGSGGCFIDTVLPLCLNRG</sequence>
<proteinExistence type="predicted"/>
<dbReference type="Pfam" id="PF13229">
    <property type="entry name" value="Beta_helix"/>
    <property type="match status" value="3"/>
</dbReference>
<feature type="domain" description="Right handed beta helix" evidence="5">
    <location>
        <begin position="185"/>
        <end position="319"/>
    </location>
</feature>
<dbReference type="PANTHER" id="PTHR22990:SF15">
    <property type="entry name" value="F-BOX ONLY PROTEIN 10"/>
    <property type="match status" value="1"/>
</dbReference>
<evidence type="ECO:0000256" key="3">
    <source>
        <dbReference type="ARBA" id="ARBA00022786"/>
    </source>
</evidence>
<dbReference type="SUPFAM" id="SSF51126">
    <property type="entry name" value="Pectin lyase-like"/>
    <property type="match status" value="3"/>
</dbReference>
<evidence type="ECO:0000259" key="5">
    <source>
        <dbReference type="Pfam" id="PF13229"/>
    </source>
</evidence>
<dbReference type="RefSeq" id="WP_012173792.1">
    <property type="nucleotide sequence ID" value="NC_009943.1"/>
</dbReference>
<feature type="domain" description="Right handed beta helix" evidence="5">
    <location>
        <begin position="486"/>
        <end position="614"/>
    </location>
</feature>
<keyword evidence="7" id="KW-1185">Reference proteome</keyword>